<reference evidence="7" key="1">
    <citation type="submission" date="2020-11" db="EMBL/GenBank/DDBJ databases">
        <authorList>
            <person name="Tran Van P."/>
        </authorList>
    </citation>
    <scope>NUCLEOTIDE SEQUENCE</scope>
</reference>
<evidence type="ECO:0000256" key="3">
    <source>
        <dbReference type="ARBA" id="ARBA00022723"/>
    </source>
</evidence>
<dbReference type="InterPro" id="IPR047115">
    <property type="entry name" value="ARSB"/>
</dbReference>
<feature type="non-terminal residue" evidence="7">
    <location>
        <position position="1"/>
    </location>
</feature>
<dbReference type="PANTHER" id="PTHR10342">
    <property type="entry name" value="ARYLSULFATASE"/>
    <property type="match status" value="1"/>
</dbReference>
<dbReference type="InterPro" id="IPR000917">
    <property type="entry name" value="Sulfatase_N"/>
</dbReference>
<protein>
    <recommendedName>
        <fullName evidence="6">Sulfatase N-terminal domain-containing protein</fullName>
    </recommendedName>
</protein>
<evidence type="ECO:0000256" key="4">
    <source>
        <dbReference type="ARBA" id="ARBA00022837"/>
    </source>
</evidence>
<evidence type="ECO:0000256" key="5">
    <source>
        <dbReference type="ARBA" id="ARBA00023180"/>
    </source>
</evidence>
<evidence type="ECO:0000313" key="8">
    <source>
        <dbReference type="Proteomes" id="UP000759131"/>
    </source>
</evidence>
<comment type="similarity">
    <text evidence="2">Belongs to the sulfatase family.</text>
</comment>
<keyword evidence="4" id="KW-0106">Calcium</keyword>
<feature type="domain" description="Sulfatase N-terminal" evidence="6">
    <location>
        <begin position="1"/>
        <end position="289"/>
    </location>
</feature>
<dbReference type="SUPFAM" id="SSF53649">
    <property type="entry name" value="Alkaline phosphatase-like"/>
    <property type="match status" value="1"/>
</dbReference>
<dbReference type="InterPro" id="IPR017850">
    <property type="entry name" value="Alkaline_phosphatase_core_sf"/>
</dbReference>
<evidence type="ECO:0000259" key="6">
    <source>
        <dbReference type="Pfam" id="PF00884"/>
    </source>
</evidence>
<dbReference type="GO" id="GO:0046872">
    <property type="term" value="F:metal ion binding"/>
    <property type="evidence" value="ECO:0007669"/>
    <property type="project" value="UniProtKB-KW"/>
</dbReference>
<accession>A0A7R9KV83</accession>
<dbReference type="AlphaFoldDB" id="A0A7R9KV83"/>
<sequence>MGWADVGYHSDHILSPNIDTLAADGVVLNQFYTHSVGVQSRTALFTAVHPIHTGYHGPELAQCSPTGLPLHHKLWPQYMKQYDYSTHIVGKWQLGFARKDYTPTHRGFDSHVGFWSYFKHYYQHTGCESPRAFNTSHPICGHDFRHNMTSTTEGTGVYATHLYRDRYNHDQSRPLFLVLSHQALHAYNLIQPDPGYIPYMDRFAYIANKRRQTLAAMAYALDESIGAVVQRLQTRQMLNNSIVVFVSDGGPNISLRVPAFIWSPLLAKSGYISDALFDVADVLPTVLEAVIDSHHN</sequence>
<dbReference type="EMBL" id="CAJPIZ010007442">
    <property type="protein sequence ID" value="CAG2110317.1"/>
    <property type="molecule type" value="Genomic_DNA"/>
</dbReference>
<dbReference type="Gene3D" id="3.40.720.10">
    <property type="entry name" value="Alkaline Phosphatase, subunit A"/>
    <property type="match status" value="1"/>
</dbReference>
<dbReference type="GO" id="GO:0008484">
    <property type="term" value="F:sulfuric ester hydrolase activity"/>
    <property type="evidence" value="ECO:0007669"/>
    <property type="project" value="InterPro"/>
</dbReference>
<keyword evidence="5" id="KW-0325">Glycoprotein</keyword>
<dbReference type="Proteomes" id="UP000759131">
    <property type="component" value="Unassembled WGS sequence"/>
</dbReference>
<name>A0A7R9KV83_9ACAR</name>
<dbReference type="OrthoDB" id="103349at2759"/>
<proteinExistence type="inferred from homology"/>
<keyword evidence="3" id="KW-0479">Metal-binding</keyword>
<dbReference type="Pfam" id="PF00884">
    <property type="entry name" value="Sulfatase"/>
    <property type="match status" value="1"/>
</dbReference>
<dbReference type="PANTHER" id="PTHR10342:SF273">
    <property type="entry name" value="RE14504P"/>
    <property type="match status" value="1"/>
</dbReference>
<gene>
    <name evidence="7" type="ORF">OSB1V03_LOCUS10302</name>
</gene>
<evidence type="ECO:0000313" key="7">
    <source>
        <dbReference type="EMBL" id="CAD7629887.1"/>
    </source>
</evidence>
<evidence type="ECO:0000256" key="1">
    <source>
        <dbReference type="ARBA" id="ARBA00001913"/>
    </source>
</evidence>
<organism evidence="7">
    <name type="scientific">Medioppia subpectinata</name>
    <dbReference type="NCBI Taxonomy" id="1979941"/>
    <lineage>
        <taxon>Eukaryota</taxon>
        <taxon>Metazoa</taxon>
        <taxon>Ecdysozoa</taxon>
        <taxon>Arthropoda</taxon>
        <taxon>Chelicerata</taxon>
        <taxon>Arachnida</taxon>
        <taxon>Acari</taxon>
        <taxon>Acariformes</taxon>
        <taxon>Sarcoptiformes</taxon>
        <taxon>Oribatida</taxon>
        <taxon>Brachypylina</taxon>
        <taxon>Oppioidea</taxon>
        <taxon>Oppiidae</taxon>
        <taxon>Medioppia</taxon>
    </lineage>
</organism>
<dbReference type="EMBL" id="OC862017">
    <property type="protein sequence ID" value="CAD7629887.1"/>
    <property type="molecule type" value="Genomic_DNA"/>
</dbReference>
<comment type="cofactor">
    <cofactor evidence="1">
        <name>Ca(2+)</name>
        <dbReference type="ChEBI" id="CHEBI:29108"/>
    </cofactor>
</comment>
<evidence type="ECO:0000256" key="2">
    <source>
        <dbReference type="ARBA" id="ARBA00008779"/>
    </source>
</evidence>
<keyword evidence="8" id="KW-1185">Reference proteome</keyword>